<comment type="caution">
    <text evidence="4">The sequence shown here is derived from an EMBL/GenBank/DDBJ whole genome shotgun (WGS) entry which is preliminary data.</text>
</comment>
<accession>A0A147FB92</accession>
<feature type="domain" description="DUF305" evidence="3">
    <location>
        <begin position="53"/>
        <end position="194"/>
    </location>
</feature>
<name>A0A147FB92_MICTE</name>
<feature type="region of interest" description="Disordered" evidence="1">
    <location>
        <begin position="29"/>
        <end position="48"/>
    </location>
</feature>
<keyword evidence="2" id="KW-0732">Signal</keyword>
<dbReference type="RefSeq" id="WP_058613228.1">
    <property type="nucleotide sequence ID" value="NZ_LDRV01000016.1"/>
</dbReference>
<dbReference type="PROSITE" id="PS51257">
    <property type="entry name" value="PROKAR_LIPOPROTEIN"/>
    <property type="match status" value="1"/>
</dbReference>
<evidence type="ECO:0000313" key="4">
    <source>
        <dbReference type="EMBL" id="KTS13782.1"/>
    </source>
</evidence>
<feature type="chain" id="PRO_5007545038" description="DUF305 domain-containing protein" evidence="2">
    <location>
        <begin position="26"/>
        <end position="198"/>
    </location>
</feature>
<dbReference type="Gene3D" id="1.20.1260.10">
    <property type="match status" value="1"/>
</dbReference>
<proteinExistence type="predicted"/>
<sequence>MKNPFAATAALTLTTVLLLAGCSGAAPSRDDMPGMDHGGSAAPPATTDANDADVMFASLMIPHHAQAIEMSDTLLSKDGIDERVTALAETITAAQQPEIDKMKGWLDDWGIDSPDTDAMHHGDGMMSDDDMRALENASGDEAAQLFLSQMIQHHRGAVDMAQEEIEDGSNPAAVALAKSIVEAQMAEIAEMEQLQAKL</sequence>
<gene>
    <name evidence="4" type="ORF">RSA3_02915</name>
</gene>
<evidence type="ECO:0000256" key="1">
    <source>
        <dbReference type="SAM" id="MobiDB-lite"/>
    </source>
</evidence>
<dbReference type="AlphaFoldDB" id="A0A147FB92"/>
<dbReference type="PATRIC" id="fig|2033.7.peg.929"/>
<dbReference type="Pfam" id="PF03713">
    <property type="entry name" value="DUF305"/>
    <property type="match status" value="1"/>
</dbReference>
<dbReference type="PANTHER" id="PTHR36933:SF1">
    <property type="entry name" value="SLL0788 PROTEIN"/>
    <property type="match status" value="1"/>
</dbReference>
<reference evidence="4 5" key="1">
    <citation type="journal article" date="2016" name="Front. Microbiol.">
        <title>Genomic Resource of Rice Seed Associated Bacteria.</title>
        <authorList>
            <person name="Midha S."/>
            <person name="Bansal K."/>
            <person name="Sharma S."/>
            <person name="Kumar N."/>
            <person name="Patil P.P."/>
            <person name="Chaudhry V."/>
            <person name="Patil P.B."/>
        </authorList>
    </citation>
    <scope>NUCLEOTIDE SEQUENCE [LARGE SCALE GENOMIC DNA]</scope>
    <source>
        <strain evidence="4 5">RSA3</strain>
    </source>
</reference>
<dbReference type="PANTHER" id="PTHR36933">
    <property type="entry name" value="SLL0788 PROTEIN"/>
    <property type="match status" value="1"/>
</dbReference>
<evidence type="ECO:0000256" key="2">
    <source>
        <dbReference type="SAM" id="SignalP"/>
    </source>
</evidence>
<feature type="signal peptide" evidence="2">
    <location>
        <begin position="1"/>
        <end position="25"/>
    </location>
</feature>
<dbReference type="Proteomes" id="UP000072189">
    <property type="component" value="Unassembled WGS sequence"/>
</dbReference>
<evidence type="ECO:0000259" key="3">
    <source>
        <dbReference type="Pfam" id="PF03713"/>
    </source>
</evidence>
<dbReference type="InterPro" id="IPR012347">
    <property type="entry name" value="Ferritin-like"/>
</dbReference>
<dbReference type="EMBL" id="LDRV01000016">
    <property type="protein sequence ID" value="KTS13782.1"/>
    <property type="molecule type" value="Genomic_DNA"/>
</dbReference>
<dbReference type="InterPro" id="IPR005183">
    <property type="entry name" value="DUF305_CopM-like"/>
</dbReference>
<protein>
    <recommendedName>
        <fullName evidence="3">DUF305 domain-containing protein</fullName>
    </recommendedName>
</protein>
<evidence type="ECO:0000313" key="5">
    <source>
        <dbReference type="Proteomes" id="UP000072189"/>
    </source>
</evidence>
<organism evidence="4 5">
    <name type="scientific">Microbacterium testaceum</name>
    <name type="common">Aureobacterium testaceum</name>
    <name type="synonym">Brevibacterium testaceum</name>
    <dbReference type="NCBI Taxonomy" id="2033"/>
    <lineage>
        <taxon>Bacteria</taxon>
        <taxon>Bacillati</taxon>
        <taxon>Actinomycetota</taxon>
        <taxon>Actinomycetes</taxon>
        <taxon>Micrococcales</taxon>
        <taxon>Microbacteriaceae</taxon>
        <taxon>Microbacterium</taxon>
    </lineage>
</organism>